<evidence type="ECO:0000313" key="4">
    <source>
        <dbReference type="Proteomes" id="UP000505210"/>
    </source>
</evidence>
<feature type="transmembrane region" description="Helical" evidence="2">
    <location>
        <begin position="20"/>
        <end position="40"/>
    </location>
</feature>
<keyword evidence="2" id="KW-0472">Membrane</keyword>
<dbReference type="KEGG" id="theu:HPC62_01245"/>
<sequence length="256" mass="27125">MNEPTSPTDYRMSLREGGAIALGGLLVILGGIVGLGDKAIRNATDPARAEAIARSIMDYRIPGQVHGLFGINIGSVKMGVVTNAPPAESSNVLSSVQPTVPSSVDPSVPPDGSSNRSSSVPMGLADASQTHPGDRTRVELLIARAPLSARSRMNHTNGESDFSLLSLPGVSISYEIQGEFQPTTSRDQPGFLCEVPTVINIESGRALLIDSPRPVPAIRYEATIELDGQNHSIILMAIGQDAKKTAQQVYESLRCR</sequence>
<name>A0A6M8BA07_9CYAN</name>
<dbReference type="EMBL" id="CP053661">
    <property type="protein sequence ID" value="QKD80976.1"/>
    <property type="molecule type" value="Genomic_DNA"/>
</dbReference>
<protein>
    <submittedName>
        <fullName evidence="3">Uncharacterized protein</fullName>
    </submittedName>
</protein>
<proteinExistence type="predicted"/>
<reference evidence="3 4" key="1">
    <citation type="submission" date="2020-05" db="EMBL/GenBank/DDBJ databases">
        <title>Complete genome sequence of of a novel Thermoleptolyngbya strain isolated from hot springs of Ganzi, Sichuan China.</title>
        <authorList>
            <person name="Tang J."/>
            <person name="Daroch M."/>
            <person name="Li L."/>
            <person name="Waleron K."/>
            <person name="Waleron M."/>
            <person name="Waleron M."/>
        </authorList>
    </citation>
    <scope>NUCLEOTIDE SEQUENCE [LARGE SCALE GENOMIC DNA]</scope>
    <source>
        <strain evidence="3 4">PKUAC-SCTA183</strain>
    </source>
</reference>
<feature type="region of interest" description="Disordered" evidence="1">
    <location>
        <begin position="87"/>
        <end position="131"/>
    </location>
</feature>
<keyword evidence="2" id="KW-1133">Transmembrane helix</keyword>
<evidence type="ECO:0000256" key="1">
    <source>
        <dbReference type="SAM" id="MobiDB-lite"/>
    </source>
</evidence>
<dbReference type="AlphaFoldDB" id="A0A6M8BA07"/>
<evidence type="ECO:0000256" key="2">
    <source>
        <dbReference type="SAM" id="Phobius"/>
    </source>
</evidence>
<dbReference type="RefSeq" id="WP_172353400.1">
    <property type="nucleotide sequence ID" value="NZ_CP053661.1"/>
</dbReference>
<organism evidence="3 4">
    <name type="scientific">Thermoleptolyngbya sichuanensis A183</name>
    <dbReference type="NCBI Taxonomy" id="2737172"/>
    <lineage>
        <taxon>Bacteria</taxon>
        <taxon>Bacillati</taxon>
        <taxon>Cyanobacteriota</taxon>
        <taxon>Cyanophyceae</taxon>
        <taxon>Oculatellales</taxon>
        <taxon>Oculatellaceae</taxon>
        <taxon>Thermoleptolyngbya</taxon>
        <taxon>Thermoleptolyngbya sichuanensis</taxon>
    </lineage>
</organism>
<accession>A0A6M8BA07</accession>
<gene>
    <name evidence="3" type="ORF">HPC62_01245</name>
</gene>
<keyword evidence="4" id="KW-1185">Reference proteome</keyword>
<keyword evidence="2" id="KW-0812">Transmembrane</keyword>
<dbReference type="Proteomes" id="UP000505210">
    <property type="component" value="Chromosome"/>
</dbReference>
<feature type="compositionally biased region" description="Low complexity" evidence="1">
    <location>
        <begin position="92"/>
        <end position="114"/>
    </location>
</feature>
<evidence type="ECO:0000313" key="3">
    <source>
        <dbReference type="EMBL" id="QKD80976.1"/>
    </source>
</evidence>